<dbReference type="Gene3D" id="3.40.50.12780">
    <property type="entry name" value="N-terminal domain of ligase-like"/>
    <property type="match status" value="1"/>
</dbReference>
<keyword evidence="3" id="KW-0436">Ligase</keyword>
<feature type="domain" description="AMP-binding enzyme C-terminal" evidence="7">
    <location>
        <begin position="483"/>
        <end position="547"/>
    </location>
</feature>
<keyword evidence="4" id="KW-0547">Nucleotide-binding</keyword>
<reference evidence="8 9" key="1">
    <citation type="journal article" date="2020" name="Nat. Food">
        <title>A phased Vanilla planifolia genome enables genetic improvement of flavour and production.</title>
        <authorList>
            <person name="Hasing T."/>
            <person name="Tang H."/>
            <person name="Brym M."/>
            <person name="Khazi F."/>
            <person name="Huang T."/>
            <person name="Chambers A.H."/>
        </authorList>
    </citation>
    <scope>NUCLEOTIDE SEQUENCE [LARGE SCALE GENOMIC DNA]</scope>
    <source>
        <tissue evidence="8">Leaf</tissue>
    </source>
</reference>
<dbReference type="PANTHER" id="PTHR24096">
    <property type="entry name" value="LONG-CHAIN-FATTY-ACID--COA LIGASE"/>
    <property type="match status" value="1"/>
</dbReference>
<dbReference type="Pfam" id="PF13193">
    <property type="entry name" value="AMP-binding_C"/>
    <property type="match status" value="1"/>
</dbReference>
<protein>
    <recommendedName>
        <fullName evidence="2">4-coumarate--CoA ligase</fullName>
        <ecNumber evidence="2">6.2.1.12</ecNumber>
    </recommendedName>
</protein>
<name>A0A835R6S4_VANPL</name>
<keyword evidence="4" id="KW-0067">ATP-binding</keyword>
<evidence type="ECO:0000259" key="7">
    <source>
        <dbReference type="Pfam" id="PF13193"/>
    </source>
</evidence>
<accession>A0A835R6S4</accession>
<dbReference type="GO" id="GO:0005524">
    <property type="term" value="F:ATP binding"/>
    <property type="evidence" value="ECO:0007669"/>
    <property type="project" value="UniProtKB-KW"/>
</dbReference>
<evidence type="ECO:0000313" key="9">
    <source>
        <dbReference type="Proteomes" id="UP000639772"/>
    </source>
</evidence>
<sequence>MTSKPQLCYKSLRRFSTLKLNEDRAMEEDRQLQQEEEHIFRSKLSSVPVPENLTLPEFVLSGAEDYADKVALVETDTGKTLTYGEVVLNTRRFAWALRSLGLRNGHVVVVALPNLAIYPVVALGVMACGGVFSGVNPLSTPAEMKKQVDDSEAKLIVANAFSYEKVKDFMIPIILVGEDELPGAIPWNELLTAADLTEPTPMVDEGSRKVRQSDICALPYSSGTTGSSKGVMLTHRNLIANLCSSLSNFPPEMVGQVTTLGLIPFFHIYGITGICCAVLRNKGKVVVLPRYDLRGFLRALIDHEVTFAPIVPPIILAMVKSPIVSEFDLEKLKLRSVMTAAAPLSPELRTAFEVKFPGVEIQEAYGLTEHSCITLTHCDPRKGHANAKKASVGFILPNIEVKFIDPESGRSLPKNTTGELCVRSQCVMQGYFKNKEETERTVDQDGWLHTGDIGFIDDDGDVFIVDRIKELIKYKGFQVAPAELEAILLAHPSVVDAAVFAVPDEEAGEVPTACVVKKVGAVEDEEEIMRYVASNVASYKKIRMLNFWFELCVAWTRGMVDSFECCRCNGLCRRQSREGGSVRDKQVQPVTDLAIDSVSNPT</sequence>
<dbReference type="CDD" id="cd05904">
    <property type="entry name" value="4CL"/>
    <property type="match status" value="1"/>
</dbReference>
<evidence type="ECO:0000256" key="5">
    <source>
        <dbReference type="ARBA" id="ARBA00034252"/>
    </source>
</evidence>
<comment type="similarity">
    <text evidence="1">Belongs to the ATP-dependent AMP-binding enzyme family.</text>
</comment>
<evidence type="ECO:0000313" key="8">
    <source>
        <dbReference type="EMBL" id="KAG0482505.1"/>
    </source>
</evidence>
<gene>
    <name evidence="8" type="ORF">HPP92_010589</name>
</gene>
<dbReference type="AlphaFoldDB" id="A0A835R6S4"/>
<dbReference type="GO" id="GO:0106290">
    <property type="term" value="F:trans-cinnamate-CoA ligase activity"/>
    <property type="evidence" value="ECO:0007669"/>
    <property type="project" value="UniProtKB-ARBA"/>
</dbReference>
<evidence type="ECO:0000256" key="2">
    <source>
        <dbReference type="ARBA" id="ARBA00012959"/>
    </source>
</evidence>
<dbReference type="GO" id="GO:0004467">
    <property type="term" value="F:long-chain fatty acid-CoA ligase activity"/>
    <property type="evidence" value="ECO:0007669"/>
    <property type="project" value="TreeGrafter"/>
</dbReference>
<dbReference type="GO" id="GO:0046949">
    <property type="term" value="P:fatty-acyl-CoA biosynthetic process"/>
    <property type="evidence" value="ECO:0007669"/>
    <property type="project" value="TreeGrafter"/>
</dbReference>
<dbReference type="EC" id="6.2.1.12" evidence="2"/>
<dbReference type="OrthoDB" id="10253869at2759"/>
<dbReference type="InterPro" id="IPR000873">
    <property type="entry name" value="AMP-dep_synth/lig_dom"/>
</dbReference>
<evidence type="ECO:0000259" key="6">
    <source>
        <dbReference type="Pfam" id="PF00501"/>
    </source>
</evidence>
<dbReference type="InterPro" id="IPR045851">
    <property type="entry name" value="AMP-bd_C_sf"/>
</dbReference>
<dbReference type="EMBL" id="JADCNM010000005">
    <property type="protein sequence ID" value="KAG0482505.1"/>
    <property type="molecule type" value="Genomic_DNA"/>
</dbReference>
<comment type="catalytic activity">
    <reaction evidence="5">
        <text>(E)-4-coumarate + ATP + CoA = (E)-4-coumaroyl-CoA + AMP + diphosphate</text>
        <dbReference type="Rhea" id="RHEA:19641"/>
        <dbReference type="ChEBI" id="CHEBI:12876"/>
        <dbReference type="ChEBI" id="CHEBI:30616"/>
        <dbReference type="ChEBI" id="CHEBI:33019"/>
        <dbReference type="ChEBI" id="CHEBI:57287"/>
        <dbReference type="ChEBI" id="CHEBI:85008"/>
        <dbReference type="ChEBI" id="CHEBI:456215"/>
        <dbReference type="EC" id="6.2.1.12"/>
    </reaction>
    <physiologicalReaction direction="left-to-right" evidence="5">
        <dbReference type="Rhea" id="RHEA:19642"/>
    </physiologicalReaction>
</comment>
<feature type="domain" description="AMP-dependent synthetase/ligase" evidence="6">
    <location>
        <begin position="63"/>
        <end position="432"/>
    </location>
</feature>
<evidence type="ECO:0000256" key="3">
    <source>
        <dbReference type="ARBA" id="ARBA00022598"/>
    </source>
</evidence>
<dbReference type="InterPro" id="IPR042099">
    <property type="entry name" value="ANL_N_sf"/>
</dbReference>
<evidence type="ECO:0000256" key="4">
    <source>
        <dbReference type="ARBA" id="ARBA00022840"/>
    </source>
</evidence>
<organism evidence="8 9">
    <name type="scientific">Vanilla planifolia</name>
    <name type="common">Vanilla</name>
    <dbReference type="NCBI Taxonomy" id="51239"/>
    <lineage>
        <taxon>Eukaryota</taxon>
        <taxon>Viridiplantae</taxon>
        <taxon>Streptophyta</taxon>
        <taxon>Embryophyta</taxon>
        <taxon>Tracheophyta</taxon>
        <taxon>Spermatophyta</taxon>
        <taxon>Magnoliopsida</taxon>
        <taxon>Liliopsida</taxon>
        <taxon>Asparagales</taxon>
        <taxon>Orchidaceae</taxon>
        <taxon>Vanilloideae</taxon>
        <taxon>Vanilleae</taxon>
        <taxon>Vanilla</taxon>
    </lineage>
</organism>
<dbReference type="Proteomes" id="UP000639772">
    <property type="component" value="Unassembled WGS sequence"/>
</dbReference>
<dbReference type="GO" id="GO:0009698">
    <property type="term" value="P:phenylpropanoid metabolic process"/>
    <property type="evidence" value="ECO:0007669"/>
    <property type="project" value="UniProtKB-ARBA"/>
</dbReference>
<dbReference type="InterPro" id="IPR025110">
    <property type="entry name" value="AMP-bd_C"/>
</dbReference>
<dbReference type="SUPFAM" id="SSF56801">
    <property type="entry name" value="Acetyl-CoA synthetase-like"/>
    <property type="match status" value="1"/>
</dbReference>
<dbReference type="GO" id="GO:0016207">
    <property type="term" value="F:4-coumarate-CoA ligase activity"/>
    <property type="evidence" value="ECO:0007669"/>
    <property type="project" value="UniProtKB-EC"/>
</dbReference>
<dbReference type="FunFam" id="3.40.50.12780:FF:000003">
    <property type="entry name" value="Long-chain-fatty-acid--CoA ligase FadD"/>
    <property type="match status" value="1"/>
</dbReference>
<proteinExistence type="inferred from homology"/>
<comment type="caution">
    <text evidence="8">The sequence shown here is derived from an EMBL/GenBank/DDBJ whole genome shotgun (WGS) entry which is preliminary data.</text>
</comment>
<dbReference type="Gene3D" id="3.30.300.30">
    <property type="match status" value="1"/>
</dbReference>
<dbReference type="InterPro" id="IPR020845">
    <property type="entry name" value="AMP-binding_CS"/>
</dbReference>
<dbReference type="PANTHER" id="PTHR24096:SF389">
    <property type="entry name" value="4-COUMARATE--COA LIGASE-LIKE 1"/>
    <property type="match status" value="1"/>
</dbReference>
<dbReference type="PROSITE" id="PS00455">
    <property type="entry name" value="AMP_BINDING"/>
    <property type="match status" value="1"/>
</dbReference>
<dbReference type="Pfam" id="PF00501">
    <property type="entry name" value="AMP-binding"/>
    <property type="match status" value="1"/>
</dbReference>
<evidence type="ECO:0000256" key="1">
    <source>
        <dbReference type="ARBA" id="ARBA00006432"/>
    </source>
</evidence>